<dbReference type="Proteomes" id="UP001552299">
    <property type="component" value="Unassembled WGS sequence"/>
</dbReference>
<name>A0ABD0TU94_DENTH</name>
<protein>
    <submittedName>
        <fullName evidence="2">Uncharacterized protein</fullName>
    </submittedName>
</protein>
<accession>A0ABD0TU94</accession>
<sequence length="380" mass="42662">MRSSSFSMRTVAKGPSFGTRTPTTKPPKRAWMPMASVMKPAARTKVRVAQMKDSLTGSPTGERRAAKDRAGRRKMVAPMMKAAVERRTQRVLRGEPEPERAMARARRIQAATSLTAAADMAMRPRSVVRSLSSARMRARTGKAVMESETPMKTRNGPGRTPGLTVERRTKEVPMPRANGREIPATAMARAVRPVRRKARRSNSRPTRKRKKRRPKLASVSRTVRLLVGNTVSSHAMPQHQNSQLSAAMLKFVSIAREFCKSSLSSTCLRVEGKRGRAWEREEEICEGEFVRVFTKVAPSKGSVHLLRASSRIFEGLGGVHFREKKRFSAGFGWKQKEVRFSAGFRRKRKESKVLCLTGLVKRSVCKGFSALLWEQKESHY</sequence>
<comment type="caution">
    <text evidence="2">The sequence shown here is derived from an EMBL/GenBank/DDBJ whole genome shotgun (WGS) entry which is preliminary data.</text>
</comment>
<feature type="region of interest" description="Disordered" evidence="1">
    <location>
        <begin position="50"/>
        <end position="73"/>
    </location>
</feature>
<dbReference type="AlphaFoldDB" id="A0ABD0TU94"/>
<evidence type="ECO:0000256" key="1">
    <source>
        <dbReference type="SAM" id="MobiDB-lite"/>
    </source>
</evidence>
<dbReference type="EMBL" id="JANQDX010000020">
    <property type="protein sequence ID" value="KAL0903255.1"/>
    <property type="molecule type" value="Genomic_DNA"/>
</dbReference>
<feature type="compositionally biased region" description="Basic residues" evidence="1">
    <location>
        <begin position="192"/>
        <end position="215"/>
    </location>
</feature>
<evidence type="ECO:0000313" key="2">
    <source>
        <dbReference type="EMBL" id="KAL0903255.1"/>
    </source>
</evidence>
<feature type="region of interest" description="Disordered" evidence="1">
    <location>
        <begin position="128"/>
        <end position="170"/>
    </location>
</feature>
<organism evidence="2 3">
    <name type="scientific">Dendrobium thyrsiflorum</name>
    <name type="common">Pinecone-like raceme dendrobium</name>
    <name type="synonym">Orchid</name>
    <dbReference type="NCBI Taxonomy" id="117978"/>
    <lineage>
        <taxon>Eukaryota</taxon>
        <taxon>Viridiplantae</taxon>
        <taxon>Streptophyta</taxon>
        <taxon>Embryophyta</taxon>
        <taxon>Tracheophyta</taxon>
        <taxon>Spermatophyta</taxon>
        <taxon>Magnoliopsida</taxon>
        <taxon>Liliopsida</taxon>
        <taxon>Asparagales</taxon>
        <taxon>Orchidaceae</taxon>
        <taxon>Epidendroideae</taxon>
        <taxon>Malaxideae</taxon>
        <taxon>Dendrobiinae</taxon>
        <taxon>Dendrobium</taxon>
    </lineage>
</organism>
<proteinExistence type="predicted"/>
<evidence type="ECO:0000313" key="3">
    <source>
        <dbReference type="Proteomes" id="UP001552299"/>
    </source>
</evidence>
<keyword evidence="3" id="KW-1185">Reference proteome</keyword>
<gene>
    <name evidence="2" type="ORF">M5K25_027617</name>
</gene>
<feature type="region of interest" description="Disordered" evidence="1">
    <location>
        <begin position="189"/>
        <end position="218"/>
    </location>
</feature>
<reference evidence="2 3" key="1">
    <citation type="journal article" date="2024" name="Plant Biotechnol. J.">
        <title>Dendrobium thyrsiflorum genome and its molecular insights into genes involved in important horticultural traits.</title>
        <authorList>
            <person name="Chen B."/>
            <person name="Wang J.Y."/>
            <person name="Zheng P.J."/>
            <person name="Li K.L."/>
            <person name="Liang Y.M."/>
            <person name="Chen X.F."/>
            <person name="Zhang C."/>
            <person name="Zhao X."/>
            <person name="He X."/>
            <person name="Zhang G.Q."/>
            <person name="Liu Z.J."/>
            <person name="Xu Q."/>
        </authorList>
    </citation>
    <scope>NUCLEOTIDE SEQUENCE [LARGE SCALE GENOMIC DNA]</scope>
    <source>
        <strain evidence="2">GZMU011</strain>
    </source>
</reference>
<feature type="region of interest" description="Disordered" evidence="1">
    <location>
        <begin position="1"/>
        <end position="30"/>
    </location>
</feature>